<dbReference type="Gene3D" id="2.60.120.1440">
    <property type="match status" value="1"/>
</dbReference>
<keyword evidence="5" id="KW-1185">Reference proteome</keyword>
<keyword evidence="1" id="KW-1133">Transmembrane helix</keyword>
<keyword evidence="1" id="KW-0472">Membrane</keyword>
<proteinExistence type="predicted"/>
<accession>A0A069QDQ5</accession>
<dbReference type="Proteomes" id="UP000027442">
    <property type="component" value="Unassembled WGS sequence"/>
</dbReference>
<dbReference type="Pfam" id="PF04773">
    <property type="entry name" value="FecR"/>
    <property type="match status" value="1"/>
</dbReference>
<gene>
    <name evidence="4" type="ORF">HMPREF1991_03017</name>
</gene>
<evidence type="ECO:0000259" key="3">
    <source>
        <dbReference type="Pfam" id="PF16344"/>
    </source>
</evidence>
<dbReference type="EMBL" id="JNGW01000131">
    <property type="protein sequence ID" value="KDR50925.1"/>
    <property type="molecule type" value="Genomic_DNA"/>
</dbReference>
<dbReference type="PIRSF" id="PIRSF018266">
    <property type="entry name" value="FecR"/>
    <property type="match status" value="1"/>
</dbReference>
<comment type="caution">
    <text evidence="4">The sequence shown here is derived from an EMBL/GenBank/DDBJ whole genome shotgun (WGS) entry which is preliminary data.</text>
</comment>
<dbReference type="eggNOG" id="COG3712">
    <property type="taxonomic scope" value="Bacteria"/>
</dbReference>
<dbReference type="GO" id="GO:0016989">
    <property type="term" value="F:sigma factor antagonist activity"/>
    <property type="evidence" value="ECO:0007669"/>
    <property type="project" value="TreeGrafter"/>
</dbReference>
<evidence type="ECO:0000256" key="1">
    <source>
        <dbReference type="SAM" id="Phobius"/>
    </source>
</evidence>
<feature type="domain" description="Protein FecR C-terminal" evidence="3">
    <location>
        <begin position="249"/>
        <end position="310"/>
    </location>
</feature>
<dbReference type="PANTHER" id="PTHR30273:SF2">
    <property type="entry name" value="PROTEIN FECR"/>
    <property type="match status" value="1"/>
</dbReference>
<dbReference type="AlphaFoldDB" id="A0A069QDQ5"/>
<evidence type="ECO:0000259" key="2">
    <source>
        <dbReference type="Pfam" id="PF04773"/>
    </source>
</evidence>
<dbReference type="Pfam" id="PF16344">
    <property type="entry name" value="FecR_C"/>
    <property type="match status" value="1"/>
</dbReference>
<dbReference type="RefSeq" id="WP_018967062.1">
    <property type="nucleotide sequence ID" value="NZ_KB899213.1"/>
</dbReference>
<evidence type="ECO:0000313" key="4">
    <source>
        <dbReference type="EMBL" id="KDR50925.1"/>
    </source>
</evidence>
<dbReference type="HOGENOM" id="CLU_050192_2_3_10"/>
<keyword evidence="1" id="KW-0812">Transmembrane</keyword>
<dbReference type="Gene3D" id="3.55.50.30">
    <property type="match status" value="1"/>
</dbReference>
<protein>
    <submittedName>
        <fullName evidence="4">Sigma factor regulatory protein, FecR/PupR family</fullName>
    </submittedName>
</protein>
<name>A0A069QDQ5_HOYLO</name>
<organism evidence="4 5">
    <name type="scientific">Hoylesella loescheii DSM 19665 = JCM 12249 = ATCC 15930</name>
    <dbReference type="NCBI Taxonomy" id="1122985"/>
    <lineage>
        <taxon>Bacteria</taxon>
        <taxon>Pseudomonadati</taxon>
        <taxon>Bacteroidota</taxon>
        <taxon>Bacteroidia</taxon>
        <taxon>Bacteroidales</taxon>
        <taxon>Prevotellaceae</taxon>
        <taxon>Hoylesella</taxon>
    </lineage>
</organism>
<evidence type="ECO:0000313" key="5">
    <source>
        <dbReference type="Proteomes" id="UP000027442"/>
    </source>
</evidence>
<sequence>MIDERIVKYQQGELNTEEVGQLLSDAEQDAELKTALTGLLNVSALATLHSSFTDREEGEAQLPSLKVQLRRRMLYRLGRPLLKYAAMGVLIIAVTLAIGYYQTKGPGAIAMQSLTVPHGQHCQITLSDGSKVWVNGGSTLRYPSYFEGERRIELTGEALFDVTKDGNLPFVVSAKGVCVKVIGTRFNVRGYAAEPLTVSLLHGMVSVYRENDEQRGIILYPNEQLTVRGDQMTKSRMDADVAAWKDGLLVFKSATMADIIANLQTCFNVKIMVKDPSLLKTRYSGKFRKSDGVVNILDVISRVQYFKVVQKRESNEIELHPNID</sequence>
<feature type="transmembrane region" description="Helical" evidence="1">
    <location>
        <begin position="81"/>
        <end position="101"/>
    </location>
</feature>
<dbReference type="PATRIC" id="fig|1122985.7.peg.3120"/>
<dbReference type="InterPro" id="IPR006860">
    <property type="entry name" value="FecR"/>
</dbReference>
<feature type="domain" description="FecR protein" evidence="2">
    <location>
        <begin position="115"/>
        <end position="205"/>
    </location>
</feature>
<dbReference type="PANTHER" id="PTHR30273">
    <property type="entry name" value="PERIPLASMIC SIGNAL SENSOR AND SIGMA FACTOR ACTIVATOR FECR-RELATED"/>
    <property type="match status" value="1"/>
</dbReference>
<reference evidence="4 5" key="1">
    <citation type="submission" date="2013-08" db="EMBL/GenBank/DDBJ databases">
        <authorList>
            <person name="Weinstock G."/>
            <person name="Sodergren E."/>
            <person name="Wylie T."/>
            <person name="Fulton L."/>
            <person name="Fulton R."/>
            <person name="Fronick C."/>
            <person name="O'Laughlin M."/>
            <person name="Godfrey J."/>
            <person name="Miner T."/>
            <person name="Herter B."/>
            <person name="Appelbaum E."/>
            <person name="Cordes M."/>
            <person name="Lek S."/>
            <person name="Wollam A."/>
            <person name="Pepin K.H."/>
            <person name="Palsikar V.B."/>
            <person name="Mitreva M."/>
            <person name="Wilson R.K."/>
        </authorList>
    </citation>
    <scope>NUCLEOTIDE SEQUENCE [LARGE SCALE GENOMIC DNA]</scope>
    <source>
        <strain evidence="4 5">ATCC 15930</strain>
    </source>
</reference>
<dbReference type="InterPro" id="IPR032508">
    <property type="entry name" value="FecR_C"/>
</dbReference>
<dbReference type="InterPro" id="IPR012373">
    <property type="entry name" value="Ferrdict_sens_TM"/>
</dbReference>